<sequence length="368" mass="39504">MTKFASHQSRHPASHQPGDIALWLMAALHIIVFLSFMVVLASLSPAHAQDAPASPAPVCTGKNVLEELKTQDPGRYATVIAEGEKTPNGKGIFWTIEKEGVAPSYLLGTMHVTDPRVLAMPAGAAEAAKSAKAIAIESDEILDEKKAMAGLMTKPDLLMFMDGKTIKTLLPEDQVAKLEAALKERNIPLAAVQSFKPWMISGMIALPACELARKANAAPFLDKKIALDAIAAGKTVKGLETMAEQLSAMASLPMDLHLKSLTETLDLGSRMNDVTETMTELYLSGDIGLTVPMLRALTPEEDRKDADEGYAAFEEMIVTKRNHIMAERSAPLLAEGGLFLAVGALHLPGEEGVIELLRKQGYTVTAVN</sequence>
<comment type="cofactor">
    <cofactor evidence="1">
        <name>Mn(2+)</name>
        <dbReference type="ChEBI" id="CHEBI:29035"/>
    </cofactor>
</comment>
<evidence type="ECO:0000256" key="12">
    <source>
        <dbReference type="ARBA" id="ARBA00023180"/>
    </source>
</evidence>
<protein>
    <submittedName>
        <fullName evidence="14">Polysaccharide biosynthesis protein GumN</fullName>
    </submittedName>
</protein>
<keyword evidence="10" id="KW-0482">Metalloprotease</keyword>
<keyword evidence="15" id="KW-1185">Reference proteome</keyword>
<comment type="cofactor">
    <cofactor evidence="2">
        <name>Co(2+)</name>
        <dbReference type="ChEBI" id="CHEBI:48828"/>
    </cofactor>
</comment>
<evidence type="ECO:0000313" key="14">
    <source>
        <dbReference type="EMBL" id="MQY47878.1"/>
    </source>
</evidence>
<evidence type="ECO:0000256" key="5">
    <source>
        <dbReference type="ARBA" id="ARBA00022692"/>
    </source>
</evidence>
<keyword evidence="11 13" id="KW-0472">Membrane</keyword>
<dbReference type="GO" id="GO:0004222">
    <property type="term" value="F:metalloendopeptidase activity"/>
    <property type="evidence" value="ECO:0007669"/>
    <property type="project" value="TreeGrafter"/>
</dbReference>
<evidence type="ECO:0000256" key="9">
    <source>
        <dbReference type="ARBA" id="ARBA00022989"/>
    </source>
</evidence>
<dbReference type="InterPro" id="IPR040230">
    <property type="entry name" value="TIKI1/2-like"/>
</dbReference>
<dbReference type="RefSeq" id="WP_153355421.1">
    <property type="nucleotide sequence ID" value="NZ_JAYKOO010000009.1"/>
</dbReference>
<evidence type="ECO:0000256" key="7">
    <source>
        <dbReference type="ARBA" id="ARBA00022729"/>
    </source>
</evidence>
<evidence type="ECO:0000256" key="2">
    <source>
        <dbReference type="ARBA" id="ARBA00001941"/>
    </source>
</evidence>
<accession>A0A6A8AD78</accession>
<evidence type="ECO:0000256" key="10">
    <source>
        <dbReference type="ARBA" id="ARBA00023049"/>
    </source>
</evidence>
<dbReference type="Proteomes" id="UP000435138">
    <property type="component" value="Unassembled WGS sequence"/>
</dbReference>
<keyword evidence="5 13" id="KW-0812">Transmembrane</keyword>
<dbReference type="InterPro" id="IPR002816">
    <property type="entry name" value="TraB/PrgY/GumN_fam"/>
</dbReference>
<dbReference type="GO" id="GO:0030178">
    <property type="term" value="P:negative regulation of Wnt signaling pathway"/>
    <property type="evidence" value="ECO:0007669"/>
    <property type="project" value="InterPro"/>
</dbReference>
<dbReference type="GO" id="GO:0046872">
    <property type="term" value="F:metal ion binding"/>
    <property type="evidence" value="ECO:0007669"/>
    <property type="project" value="UniProtKB-KW"/>
</dbReference>
<gene>
    <name evidence="14" type="ORF">GAO09_17725</name>
</gene>
<name>A0A6A8AD78_9HYPH</name>
<evidence type="ECO:0000256" key="8">
    <source>
        <dbReference type="ARBA" id="ARBA00022801"/>
    </source>
</evidence>
<evidence type="ECO:0000256" key="4">
    <source>
        <dbReference type="ARBA" id="ARBA00022670"/>
    </source>
</evidence>
<feature type="transmembrane region" description="Helical" evidence="13">
    <location>
        <begin position="20"/>
        <end position="43"/>
    </location>
</feature>
<dbReference type="GO" id="GO:0006508">
    <property type="term" value="P:proteolysis"/>
    <property type="evidence" value="ECO:0007669"/>
    <property type="project" value="UniProtKB-KW"/>
</dbReference>
<evidence type="ECO:0000256" key="11">
    <source>
        <dbReference type="ARBA" id="ARBA00023136"/>
    </source>
</evidence>
<keyword evidence="8" id="KW-0378">Hydrolase</keyword>
<keyword evidence="4" id="KW-0645">Protease</keyword>
<evidence type="ECO:0000313" key="15">
    <source>
        <dbReference type="Proteomes" id="UP000435138"/>
    </source>
</evidence>
<evidence type="ECO:0000256" key="1">
    <source>
        <dbReference type="ARBA" id="ARBA00001936"/>
    </source>
</evidence>
<evidence type="ECO:0000256" key="6">
    <source>
        <dbReference type="ARBA" id="ARBA00022723"/>
    </source>
</evidence>
<dbReference type="CDD" id="cd14789">
    <property type="entry name" value="Tiki"/>
    <property type="match status" value="1"/>
</dbReference>
<dbReference type="EMBL" id="WIXI01000046">
    <property type="protein sequence ID" value="MQY47878.1"/>
    <property type="molecule type" value="Genomic_DNA"/>
</dbReference>
<reference evidence="14 15" key="1">
    <citation type="submission" date="2019-11" db="EMBL/GenBank/DDBJ databases">
        <title>Genome analysis of Rhizobacterium cereale a novel genus and species isolated from maize roots in North Spain.</title>
        <authorList>
            <person name="Menendez E."/>
            <person name="Flores-Felix J.D."/>
            <person name="Ramirez-Bahena M.-H."/>
            <person name="Igual J.M."/>
            <person name="Garcia-Fraile P."/>
            <person name="Peix A."/>
            <person name="Velazquez E."/>
        </authorList>
    </citation>
    <scope>NUCLEOTIDE SEQUENCE [LARGE SCALE GENOMIC DNA]</scope>
    <source>
        <strain evidence="14 15">RZME27</strain>
    </source>
</reference>
<proteinExistence type="predicted"/>
<dbReference type="PANTHER" id="PTHR31120:SF6">
    <property type="entry name" value="METALLOPROTEASE TIKI HOMOLOG"/>
    <property type="match status" value="1"/>
</dbReference>
<keyword evidence="9 13" id="KW-1133">Transmembrane helix</keyword>
<dbReference type="GO" id="GO:0016020">
    <property type="term" value="C:membrane"/>
    <property type="evidence" value="ECO:0007669"/>
    <property type="project" value="UniProtKB-SubCell"/>
</dbReference>
<organism evidence="14 15">
    <name type="scientific">Endobacterium cereale</name>
    <dbReference type="NCBI Taxonomy" id="2663029"/>
    <lineage>
        <taxon>Bacteria</taxon>
        <taxon>Pseudomonadati</taxon>
        <taxon>Pseudomonadota</taxon>
        <taxon>Alphaproteobacteria</taxon>
        <taxon>Hyphomicrobiales</taxon>
        <taxon>Rhizobiaceae</taxon>
        <taxon>Endobacterium</taxon>
    </lineage>
</organism>
<dbReference type="AlphaFoldDB" id="A0A6A8AD78"/>
<keyword evidence="6" id="KW-0479">Metal-binding</keyword>
<keyword evidence="7" id="KW-0732">Signal</keyword>
<evidence type="ECO:0000256" key="13">
    <source>
        <dbReference type="SAM" id="Phobius"/>
    </source>
</evidence>
<comment type="subcellular location">
    <subcellularLocation>
        <location evidence="3">Membrane</location>
        <topology evidence="3">Single-pass type I membrane protein</topology>
    </subcellularLocation>
</comment>
<keyword evidence="12" id="KW-0325">Glycoprotein</keyword>
<dbReference type="PANTHER" id="PTHR31120">
    <property type="entry name" value="METALLOPROTEASE TIKI"/>
    <property type="match status" value="1"/>
</dbReference>
<dbReference type="Pfam" id="PF01963">
    <property type="entry name" value="TraB_PrgY_gumN"/>
    <property type="match status" value="1"/>
</dbReference>
<evidence type="ECO:0000256" key="3">
    <source>
        <dbReference type="ARBA" id="ARBA00004479"/>
    </source>
</evidence>
<comment type="caution">
    <text evidence="14">The sequence shown here is derived from an EMBL/GenBank/DDBJ whole genome shotgun (WGS) entry which is preliminary data.</text>
</comment>